<dbReference type="PANTHER" id="PTHR46579:SF2">
    <property type="entry name" value="C2H2-TYPE DOMAIN-CONTAINING PROTEIN"/>
    <property type="match status" value="1"/>
</dbReference>
<dbReference type="Proteomes" id="UP000615446">
    <property type="component" value="Unassembled WGS sequence"/>
</dbReference>
<reference evidence="1 3" key="1">
    <citation type="submission" date="2017-11" db="EMBL/GenBank/DDBJ databases">
        <title>The genome of Rhizophagus clarus HR1 reveals common genetic basis of auxotrophy among arbuscular mycorrhizal fungi.</title>
        <authorList>
            <person name="Kobayashi Y."/>
        </authorList>
    </citation>
    <scope>NUCLEOTIDE SEQUENCE [LARGE SCALE GENOMIC DNA]</scope>
    <source>
        <strain evidence="1 3">HR1</strain>
    </source>
</reference>
<protein>
    <submittedName>
        <fullName evidence="1">Uncharacterized protein</fullName>
    </submittedName>
</protein>
<dbReference type="OrthoDB" id="3269001at2759"/>
<accession>A0A2Z6RUH2</accession>
<gene>
    <name evidence="2" type="ORF">RCL2_002670600</name>
    <name evidence="1" type="ORF">RclHR1_00650010</name>
</gene>
<name>A0A2Z6RUH2_9GLOM</name>
<reference evidence="2" key="2">
    <citation type="submission" date="2019-10" db="EMBL/GenBank/DDBJ databases">
        <title>Conservation and host-specific expression of non-tandemly repeated heterogenous ribosome RNA gene in arbuscular mycorrhizal fungi.</title>
        <authorList>
            <person name="Maeda T."/>
            <person name="Kobayashi Y."/>
            <person name="Nakagawa T."/>
            <person name="Ezawa T."/>
            <person name="Yamaguchi K."/>
            <person name="Bino T."/>
            <person name="Nishimoto Y."/>
            <person name="Shigenobu S."/>
            <person name="Kawaguchi M."/>
        </authorList>
    </citation>
    <scope>NUCLEOTIDE SEQUENCE</scope>
    <source>
        <strain evidence="2">HR1</strain>
    </source>
</reference>
<evidence type="ECO:0000313" key="3">
    <source>
        <dbReference type="Proteomes" id="UP000247702"/>
    </source>
</evidence>
<evidence type="ECO:0000313" key="2">
    <source>
        <dbReference type="EMBL" id="GET00236.1"/>
    </source>
</evidence>
<proteinExistence type="predicted"/>
<sequence length="104" mass="12628">MAECFKTRDLEEFYKDAMKWYNCKSKNERNHHVSNNLIRWTELLKLCYFNLIRYCVIDPMYNLFLEIANWIVKYLWIDGGKISKDNLKIIEKRAKAIKLPTDMD</sequence>
<comment type="caution">
    <text evidence="1">The sequence shown here is derived from an EMBL/GenBank/DDBJ whole genome shotgun (WGS) entry which is preliminary data.</text>
</comment>
<dbReference type="PANTHER" id="PTHR46579">
    <property type="entry name" value="F5/8 TYPE C DOMAIN-CONTAINING PROTEIN-RELATED"/>
    <property type="match status" value="1"/>
</dbReference>
<evidence type="ECO:0000313" key="1">
    <source>
        <dbReference type="EMBL" id="GBC05891.1"/>
    </source>
</evidence>
<dbReference type="Proteomes" id="UP000247702">
    <property type="component" value="Unassembled WGS sequence"/>
</dbReference>
<dbReference type="EMBL" id="BLAL01000285">
    <property type="protein sequence ID" value="GET00236.1"/>
    <property type="molecule type" value="Genomic_DNA"/>
</dbReference>
<keyword evidence="3" id="KW-1185">Reference proteome</keyword>
<dbReference type="AlphaFoldDB" id="A0A2Z6RUH2"/>
<organism evidence="1 3">
    <name type="scientific">Rhizophagus clarus</name>
    <dbReference type="NCBI Taxonomy" id="94130"/>
    <lineage>
        <taxon>Eukaryota</taxon>
        <taxon>Fungi</taxon>
        <taxon>Fungi incertae sedis</taxon>
        <taxon>Mucoromycota</taxon>
        <taxon>Glomeromycotina</taxon>
        <taxon>Glomeromycetes</taxon>
        <taxon>Glomerales</taxon>
        <taxon>Glomeraceae</taxon>
        <taxon>Rhizophagus</taxon>
    </lineage>
</organism>
<dbReference type="EMBL" id="BEXD01004037">
    <property type="protein sequence ID" value="GBC05891.1"/>
    <property type="molecule type" value="Genomic_DNA"/>
</dbReference>